<dbReference type="RefSeq" id="WP_381541869.1">
    <property type="nucleotide sequence ID" value="NZ_JBHTGS010000001.1"/>
</dbReference>
<comment type="caution">
    <text evidence="1">The sequence shown here is derived from an EMBL/GenBank/DDBJ whole genome shotgun (WGS) entry which is preliminary data.</text>
</comment>
<accession>A0A543AUR8</accession>
<dbReference type="InParanoid" id="A0A543AUR8"/>
<dbReference type="AlphaFoldDB" id="A0A543AUR8"/>
<evidence type="ECO:0000313" key="1">
    <source>
        <dbReference type="EMBL" id="TQL76320.1"/>
    </source>
</evidence>
<name>A0A543AUR8_9ACTN</name>
<evidence type="ECO:0000313" key="2">
    <source>
        <dbReference type="Proteomes" id="UP000317043"/>
    </source>
</evidence>
<proteinExistence type="predicted"/>
<gene>
    <name evidence="1" type="ORF">FB566_1847</name>
</gene>
<reference evidence="1 2" key="1">
    <citation type="submission" date="2019-06" db="EMBL/GenBank/DDBJ databases">
        <title>Sequencing the genomes of 1000 actinobacteria strains.</title>
        <authorList>
            <person name="Klenk H.-P."/>
        </authorList>
    </citation>
    <scope>NUCLEOTIDE SEQUENCE [LARGE SCALE GENOMIC DNA]</scope>
    <source>
        <strain evidence="1 2">DSM 45928</strain>
    </source>
</reference>
<dbReference type="EMBL" id="VFOW01000001">
    <property type="protein sequence ID" value="TQL76320.1"/>
    <property type="molecule type" value="Genomic_DNA"/>
</dbReference>
<keyword evidence="2" id="KW-1185">Reference proteome</keyword>
<sequence>MLKGEADKAAELARSIEDAPWTESGALLTAVCGILAEERFEADESPAAIRVFVDEMLQNYADADPPLKPLMCEVAARVALGELQLLKGLDLNDLAIHQMAFMNKIVQDAELSPGEIDELLDDAMTLVEEL</sequence>
<organism evidence="1 2">
    <name type="scientific">Stackebrandtia endophytica</name>
    <dbReference type="NCBI Taxonomy" id="1496996"/>
    <lineage>
        <taxon>Bacteria</taxon>
        <taxon>Bacillati</taxon>
        <taxon>Actinomycetota</taxon>
        <taxon>Actinomycetes</taxon>
        <taxon>Glycomycetales</taxon>
        <taxon>Glycomycetaceae</taxon>
        <taxon>Stackebrandtia</taxon>
    </lineage>
</organism>
<protein>
    <submittedName>
        <fullName evidence="1">Uncharacterized protein</fullName>
    </submittedName>
</protein>
<dbReference type="Proteomes" id="UP000317043">
    <property type="component" value="Unassembled WGS sequence"/>
</dbReference>